<dbReference type="Proteomes" id="UP000186817">
    <property type="component" value="Unassembled WGS sequence"/>
</dbReference>
<dbReference type="CDD" id="cd00882">
    <property type="entry name" value="Ras_like_GTPase"/>
    <property type="match status" value="1"/>
</dbReference>
<protein>
    <submittedName>
        <fullName evidence="5">Putative E3 ubiquitin-protein ligase HERC1</fullName>
    </submittedName>
</protein>
<evidence type="ECO:0000256" key="1">
    <source>
        <dbReference type="ARBA" id="ARBA00022737"/>
    </source>
</evidence>
<evidence type="ECO:0000256" key="3">
    <source>
        <dbReference type="SAM" id="MobiDB-lite"/>
    </source>
</evidence>
<dbReference type="PANTHER" id="PTHR22870:SF466">
    <property type="entry name" value="ANKYRIN REPEAT-CONTAINING PROTEIN"/>
    <property type="match status" value="1"/>
</dbReference>
<evidence type="ECO:0000313" key="5">
    <source>
        <dbReference type="EMBL" id="OLQ15093.1"/>
    </source>
</evidence>
<gene>
    <name evidence="5" type="primary">HERC1</name>
    <name evidence="5" type="ORF">AK812_SmicGene744</name>
</gene>
<dbReference type="CDD" id="cd17039">
    <property type="entry name" value="Ubl_ubiquitin_like"/>
    <property type="match status" value="1"/>
</dbReference>
<dbReference type="InterPro" id="IPR027417">
    <property type="entry name" value="P-loop_NTPase"/>
</dbReference>
<dbReference type="Gene3D" id="3.40.50.300">
    <property type="entry name" value="P-loop containing nucleotide triphosphate hydrolases"/>
    <property type="match status" value="1"/>
</dbReference>
<keyword evidence="2" id="KW-0175">Coiled coil</keyword>
<keyword evidence="1" id="KW-0677">Repeat</keyword>
<dbReference type="OrthoDB" id="416553at2759"/>
<feature type="domain" description="Ubiquitin-like" evidence="4">
    <location>
        <begin position="3"/>
        <end position="75"/>
    </location>
</feature>
<dbReference type="PROSITE" id="PS50053">
    <property type="entry name" value="UBIQUITIN_2"/>
    <property type="match status" value="2"/>
</dbReference>
<evidence type="ECO:0000259" key="4">
    <source>
        <dbReference type="PROSITE" id="PS50053"/>
    </source>
</evidence>
<dbReference type="Pfam" id="PF00240">
    <property type="entry name" value="ubiquitin"/>
    <property type="match status" value="1"/>
</dbReference>
<dbReference type="Gene3D" id="2.130.10.30">
    <property type="entry name" value="Regulator of chromosome condensation 1/beta-lactamase-inhibitor protein II"/>
    <property type="match status" value="5"/>
</dbReference>
<feature type="coiled-coil region" evidence="2">
    <location>
        <begin position="1604"/>
        <end position="1652"/>
    </location>
</feature>
<dbReference type="InterPro" id="IPR029071">
    <property type="entry name" value="Ubiquitin-like_domsf"/>
</dbReference>
<comment type="caution">
    <text evidence="5">The sequence shown here is derived from an EMBL/GenBank/DDBJ whole genome shotgun (WGS) entry which is preliminary data.</text>
</comment>
<dbReference type="SUPFAM" id="SSF50985">
    <property type="entry name" value="RCC1/BLIP-II"/>
    <property type="match status" value="3"/>
</dbReference>
<name>A0A1Q9F5Z4_SYMMI</name>
<dbReference type="InterPro" id="IPR009091">
    <property type="entry name" value="RCC1/BLIP-II"/>
</dbReference>
<dbReference type="SUPFAM" id="SSF52540">
    <property type="entry name" value="P-loop containing nucleoside triphosphate hydrolases"/>
    <property type="match status" value="1"/>
</dbReference>
<feature type="domain" description="Ubiquitin-like" evidence="4">
    <location>
        <begin position="501"/>
        <end position="556"/>
    </location>
</feature>
<organism evidence="5 6">
    <name type="scientific">Symbiodinium microadriaticum</name>
    <name type="common">Dinoflagellate</name>
    <name type="synonym">Zooxanthella microadriatica</name>
    <dbReference type="NCBI Taxonomy" id="2951"/>
    <lineage>
        <taxon>Eukaryota</taxon>
        <taxon>Sar</taxon>
        <taxon>Alveolata</taxon>
        <taxon>Dinophyceae</taxon>
        <taxon>Suessiales</taxon>
        <taxon>Symbiodiniaceae</taxon>
        <taxon>Symbiodinium</taxon>
    </lineage>
</organism>
<evidence type="ECO:0000256" key="2">
    <source>
        <dbReference type="SAM" id="Coils"/>
    </source>
</evidence>
<sequence length="1702" mass="181292">MSISVEVHLLSGKHASVEVEADASVESLKRRAQSALVVPSRGRLLNSSGEVLDGAQTITEAKLMSGDVLTLHVNQVQLQAGLRSTAFAALLGDGSVVTWGDPRCGGDSSKVQEQLRDVQQIQASDVVFAAILGDGSVVTWGRADCGGDSTAVQEQLRDVQQIQASLGAFAAILADGSVVTWGHARSGGDCGAVQDQLRDVKQIQASYNAFAAIRGDGSVVSWGTARHGGDSGAVQHQLQDVQQIQASMFAFAAILGDGSVVTWGNERFGGDSSAVQHQLRDVQQIQASNKAFAAILGDGSVVTWGHADYGGDCSAVQEQLRDVQQIQASDVAFAAILGDGSVVTWGRANYGGDSSAVQEQLRDVQQIQASDVAFAAILGDGSVVTRGRTDCGGDSTAVQEQLRDVQQIQASNKAFAAILGDGSVVTWGPGDYGVQQIQAGNSDSAAILRDDGVSGWNEISKGLAHFPLEVVHVGTTVDIRQAEASMQSDRHAIMNHIAFGKADASVESLKLRAQSALAVPSSMRLLNSSGEVLDGAQTVTEAKLKSGDVLTLLVNQVQVKSMRPVGDASAFAALLGDGCVVTWGDAGCGGDSREVQDQLRDLKQIQASRCAFAAILGDGSVVSWGLPRPGGDSSAVQEQLRDVQQIQASRYAFAAILGDGSVVTWGDADCGGDSRAVQDQLRHVQQIQASTWAFAAILGDGSVVTWGDSTFGGDSSAVKEKLRDVQQIQASSRAFAAILGDGSVVTWGKPDCGSDSSAVQEQLRDVQQVQASDLAFAAILGDGSVVTWGNVDYGGDSSAVQEQLRDVQQIQASNHAFAAILGDGSVVTWGNADNASIRAFAAIRGDGSVVTWGTARHGGDSGAVQHQLRDVQQIQANCGAFAAILGDGSVITWGNAGQGGDSGAVQDQLKNVQQIQASCGAFAAILGDGSVVTWGNAYYGGDSSAVQGWRDPPPADHANYDKLNKFVHSAFASAELYRLACDRPEAFRFKLAVSPGFSAQVGADPTQPNPADLPLLQRMLSLLVASGARINHVNSHMQTALDHVQQAAGDSATLTEYLKQNGALSFEDSAPAAEELWNERVREVLFRGGFGAPSDAPSGAGAKLPPQAFGGSGGGGSGAKLLGRAEQSLREAATFLKIYPDSTCYIETPSGAHDKHNLRGKVVQTALQGAGATNPFELRCSGTYHPRGSIPLLRLKLALAKADDKKEAPSSSKSGVPIRDIAPTLVASAKDYGSTMRQPLLADSSAPSPPATSEASFTVVNDPQIPKLLEMIEGFVKDGFRDTRVLEDKPDFTQKVLETPFQLILTHSCLVLGPAGAGKTTLVKALGGECFQPAVQPGPHLRNRTMKAQSIGVDLEDLSDQLRLEIIDTPGWCPENSTDIHAQYEEVLREKGLPKEHAPHIILFCVAVSMLRQFDKDKAKQMSEQLHKLKFDRRFPIRVLPVATKTDTESHDALPDLQAAIKELAEAAFDSSGAFVDQAEWTMLDPNGAKRVRGPKEVMSWIGKALLQQLRSAEFTGLWRLALAKSVKDRTREHCETLPANDSALRLFNSACQTVAAAYGRAPDLEACKSLTILPEELPWWALLEIPDSEARNWELPYYAACKYDNANDQLDQMTDKYNSANDQLHQIKAKYNSANDRLHKIKAKYTGAKRQLGDMTDKYDSLKIHLFPDLQKSGPRARKACAERFKRRESSRLRLDFSRQW</sequence>
<feature type="region of interest" description="Disordered" evidence="3">
    <location>
        <begin position="1095"/>
        <end position="1117"/>
    </location>
</feature>
<dbReference type="EMBL" id="LSRX01000007">
    <property type="protein sequence ID" value="OLQ15093.1"/>
    <property type="molecule type" value="Genomic_DNA"/>
</dbReference>
<evidence type="ECO:0000313" key="6">
    <source>
        <dbReference type="Proteomes" id="UP000186817"/>
    </source>
</evidence>
<dbReference type="InterPro" id="IPR051210">
    <property type="entry name" value="Ub_ligase/GEF_domain"/>
</dbReference>
<dbReference type="SUPFAM" id="SSF54236">
    <property type="entry name" value="Ubiquitin-like"/>
    <property type="match status" value="1"/>
</dbReference>
<dbReference type="InterPro" id="IPR000626">
    <property type="entry name" value="Ubiquitin-like_dom"/>
</dbReference>
<keyword evidence="6" id="KW-1185">Reference proteome</keyword>
<reference evidence="5 6" key="1">
    <citation type="submission" date="2016-02" db="EMBL/GenBank/DDBJ databases">
        <title>Genome analysis of coral dinoflagellate symbionts highlights evolutionary adaptations to a symbiotic lifestyle.</title>
        <authorList>
            <person name="Aranda M."/>
            <person name="Li Y."/>
            <person name="Liew Y.J."/>
            <person name="Baumgarten S."/>
            <person name="Simakov O."/>
            <person name="Wilson M."/>
            <person name="Piel J."/>
            <person name="Ashoor H."/>
            <person name="Bougouffa S."/>
            <person name="Bajic V.B."/>
            <person name="Ryu T."/>
            <person name="Ravasi T."/>
            <person name="Bayer T."/>
            <person name="Micklem G."/>
            <person name="Kim H."/>
            <person name="Bhak J."/>
            <person name="Lajeunesse T.C."/>
            <person name="Voolstra C.R."/>
        </authorList>
    </citation>
    <scope>NUCLEOTIDE SEQUENCE [LARGE SCALE GENOMIC DNA]</scope>
    <source>
        <strain evidence="5 6">CCMP2467</strain>
    </source>
</reference>
<proteinExistence type="predicted"/>
<accession>A0A1Q9F5Z4</accession>
<dbReference type="PANTHER" id="PTHR22870">
    <property type="entry name" value="REGULATOR OF CHROMOSOME CONDENSATION"/>
    <property type="match status" value="1"/>
</dbReference>